<keyword evidence="2" id="KW-1185">Reference proteome</keyword>
<protein>
    <submittedName>
        <fullName evidence="1">Uncharacterized protein</fullName>
    </submittedName>
</protein>
<evidence type="ECO:0000313" key="1">
    <source>
        <dbReference type="EMBL" id="KAL3959903.1"/>
    </source>
</evidence>
<organism evidence="1 2">
    <name type="scientific">Purpureocillium lilacinum</name>
    <name type="common">Paecilomyces lilacinus</name>
    <dbReference type="NCBI Taxonomy" id="33203"/>
    <lineage>
        <taxon>Eukaryota</taxon>
        <taxon>Fungi</taxon>
        <taxon>Dikarya</taxon>
        <taxon>Ascomycota</taxon>
        <taxon>Pezizomycotina</taxon>
        <taxon>Sordariomycetes</taxon>
        <taxon>Hypocreomycetidae</taxon>
        <taxon>Hypocreales</taxon>
        <taxon>Ophiocordycipitaceae</taxon>
        <taxon>Purpureocillium</taxon>
    </lineage>
</organism>
<accession>A0ACC4DXA3</accession>
<evidence type="ECO:0000313" key="2">
    <source>
        <dbReference type="Proteomes" id="UP001638806"/>
    </source>
</evidence>
<reference evidence="1" key="1">
    <citation type="submission" date="2024-12" db="EMBL/GenBank/DDBJ databases">
        <title>Comparative genomics and development of molecular markers within Purpureocillium lilacinum and among Purpureocillium species.</title>
        <authorList>
            <person name="Yeh Z.-Y."/>
            <person name="Ni N.-T."/>
            <person name="Lo P.-H."/>
            <person name="Mushyakhwo K."/>
            <person name="Lin C.-F."/>
            <person name="Nai Y.-S."/>
        </authorList>
    </citation>
    <scope>NUCLEOTIDE SEQUENCE</scope>
    <source>
        <strain evidence="1">NCHU-NPUST-175</strain>
    </source>
</reference>
<dbReference type="Proteomes" id="UP001638806">
    <property type="component" value="Unassembled WGS sequence"/>
</dbReference>
<comment type="caution">
    <text evidence="1">The sequence shown here is derived from an EMBL/GenBank/DDBJ whole genome shotgun (WGS) entry which is preliminary data.</text>
</comment>
<sequence>MAANVWRQSGPADARRGMDGWSPGSVRQTAAMNRVPTRGRLGSGGIRQRGVDGNASRWSTVLTVWWPAIAPTASPAQATMTSPIDLALLPYNGRREATRRHQDAIGRQAGTRQPGWAQSSGEKQVHSLARDEPCLAATGMPTPPPIGADEFQLRTAASRPKRRVDGCFPPRLAAVATIIHR</sequence>
<dbReference type="EMBL" id="JBGNUJ010000004">
    <property type="protein sequence ID" value="KAL3959903.1"/>
    <property type="molecule type" value="Genomic_DNA"/>
</dbReference>
<proteinExistence type="predicted"/>
<gene>
    <name evidence="1" type="ORF">ACCO45_005020</name>
</gene>
<name>A0ACC4DXA3_PURLI</name>